<dbReference type="CDD" id="cd05233">
    <property type="entry name" value="SDR_c"/>
    <property type="match status" value="1"/>
</dbReference>
<evidence type="ECO:0000256" key="2">
    <source>
        <dbReference type="ARBA" id="ARBA00022857"/>
    </source>
</evidence>
<dbReference type="SUPFAM" id="SSF51735">
    <property type="entry name" value="NAD(P)-binding Rossmann-fold domains"/>
    <property type="match status" value="2"/>
</dbReference>
<gene>
    <name evidence="5" type="ORF">AU210_012641</name>
</gene>
<evidence type="ECO:0000256" key="3">
    <source>
        <dbReference type="ARBA" id="ARBA00023002"/>
    </source>
</evidence>
<dbReference type="Pfam" id="PF05368">
    <property type="entry name" value="NmrA"/>
    <property type="match status" value="1"/>
</dbReference>
<protein>
    <recommendedName>
        <fullName evidence="4">NmrA-like domain-containing protein</fullName>
    </recommendedName>
</protein>
<dbReference type="InterPro" id="IPR002347">
    <property type="entry name" value="SDR_fam"/>
</dbReference>
<feature type="domain" description="NmrA-like" evidence="4">
    <location>
        <begin position="5"/>
        <end position="251"/>
    </location>
</feature>
<name>A0A2H3GMJ8_FUSOX</name>
<dbReference type="InterPro" id="IPR008030">
    <property type="entry name" value="NmrA-like"/>
</dbReference>
<comment type="caution">
    <text evidence="5">The sequence shown here is derived from an EMBL/GenBank/DDBJ whole genome shotgun (WGS) entry which is preliminary data.</text>
</comment>
<dbReference type="InterPro" id="IPR051609">
    <property type="entry name" value="NmrA/Isoflavone_reductase-like"/>
</dbReference>
<dbReference type="Pfam" id="PF00106">
    <property type="entry name" value="adh_short"/>
    <property type="match status" value="1"/>
</dbReference>
<evidence type="ECO:0000256" key="1">
    <source>
        <dbReference type="ARBA" id="ARBA00005725"/>
    </source>
</evidence>
<evidence type="ECO:0000313" key="5">
    <source>
        <dbReference type="EMBL" id="PCD26209.1"/>
    </source>
</evidence>
<dbReference type="PANTHER" id="PTHR47706">
    <property type="entry name" value="NMRA-LIKE FAMILY PROTEIN"/>
    <property type="match status" value="1"/>
</dbReference>
<dbReference type="EMBL" id="MABQ02000009">
    <property type="protein sequence ID" value="PCD26209.1"/>
    <property type="molecule type" value="Genomic_DNA"/>
</dbReference>
<organism evidence="5 6">
    <name type="scientific">Fusarium oxysporum f. sp. radicis-cucumerinum</name>
    <dbReference type="NCBI Taxonomy" id="327505"/>
    <lineage>
        <taxon>Eukaryota</taxon>
        <taxon>Fungi</taxon>
        <taxon>Dikarya</taxon>
        <taxon>Ascomycota</taxon>
        <taxon>Pezizomycotina</taxon>
        <taxon>Sordariomycetes</taxon>
        <taxon>Hypocreomycetidae</taxon>
        <taxon>Hypocreales</taxon>
        <taxon>Nectriaceae</taxon>
        <taxon>Fusarium</taxon>
        <taxon>Fusarium oxysporum species complex</taxon>
    </lineage>
</organism>
<evidence type="ECO:0000313" key="6">
    <source>
        <dbReference type="Proteomes" id="UP000219602"/>
    </source>
</evidence>
<keyword evidence="3" id="KW-0560">Oxidoreductase</keyword>
<evidence type="ECO:0000259" key="4">
    <source>
        <dbReference type="Pfam" id="PF05368"/>
    </source>
</evidence>
<dbReference type="STRING" id="327505.A0A2H3GMJ8"/>
<dbReference type="PRINTS" id="PR00081">
    <property type="entry name" value="GDHRDH"/>
</dbReference>
<proteinExistence type="inferred from homology"/>
<comment type="similarity">
    <text evidence="1">Belongs to the NmrA-type oxidoreductase family. Isoflavone reductase subfamily.</text>
</comment>
<dbReference type="Proteomes" id="UP000219602">
    <property type="component" value="Chromosome 11"/>
</dbReference>
<dbReference type="PRINTS" id="PR00080">
    <property type="entry name" value="SDRFAMILY"/>
</dbReference>
<sequence length="532" mass="59862">MSIAIAGSGDLARYMVEEFPRAGLDLVILTRTYKPHLAKEGVQQFMTDYSSTSLDEALRGCKALISTIVDMSQTYVDIHLQLLAACRRSASCKRFIPSEFAGNTRDYPDQPAYFRNINERVRQALKQQDQVEWTIVCIGFFADYFIPASNRYIRNMREGSLIDFDNEKFSVPGSLQDSIDITLARDVVKGLVALVNGPIWAPYTFMSGQRLTWREIVDTIRRERPKFTVQVSTLNEVIDTLMPGNSADDITFAQLQLYSASGAARCPEGECILRLIMSAHGYSLRETNSPTLASYVSTHNDTYPFINPSKADLVGKSVFITGASKGIWKGTAIRFDMAEESVKAAAETAKEILDGSLDILINNAGCLEEWKPVTESDPSEWWTWEVTMEGTYLSARYFIALLLKSSAKTVINISSVGAQIIVPGASAYQTSKFALCHFTEFIDKKYYEQGFVAISIHPGGIKTQLALNIPPAMHSHLNDRLELAADTMVWLSRERRDWLSGRFITVNWDMEELENMKKEILQRNLLKFRMTT</sequence>
<reference evidence="5 6" key="2">
    <citation type="journal article" date="2017" name="Sci. Rep.">
        <title>A mobile pathogenicity chromosome in Fusarium oxysporum for infection of multiple cucurbit species.</title>
        <authorList>
            <person name="van Dam P."/>
            <person name="Fokkens L."/>
            <person name="Ayukawa Y."/>
            <person name="van der Gragt M."/>
            <person name="Ter Horst A."/>
            <person name="Brankovics B."/>
            <person name="Houterman P.M."/>
            <person name="Arie T."/>
            <person name="Rep M."/>
        </authorList>
    </citation>
    <scope>NUCLEOTIDE SEQUENCE [LARGE SCALE GENOMIC DNA]</scope>
    <source>
        <strain evidence="5 6">Forc016</strain>
    </source>
</reference>
<dbReference type="InterPro" id="IPR036291">
    <property type="entry name" value="NAD(P)-bd_dom_sf"/>
</dbReference>
<dbReference type="Gene3D" id="3.40.50.720">
    <property type="entry name" value="NAD(P)-binding Rossmann-like Domain"/>
    <property type="match status" value="2"/>
</dbReference>
<dbReference type="GO" id="GO:0016491">
    <property type="term" value="F:oxidoreductase activity"/>
    <property type="evidence" value="ECO:0007669"/>
    <property type="project" value="UniProtKB-KW"/>
</dbReference>
<dbReference type="AlphaFoldDB" id="A0A2H3GMJ8"/>
<dbReference type="PANTHER" id="PTHR47706:SF4">
    <property type="entry name" value="NMRA-LIKE DOMAIN-CONTAINING PROTEIN"/>
    <property type="match status" value="1"/>
</dbReference>
<keyword evidence="2" id="KW-0521">NADP</keyword>
<reference evidence="5 6" key="1">
    <citation type="journal article" date="2016" name="Environ. Microbiol.">
        <title>Effector profiles distinguish formae speciales of Fusarium oxysporum.</title>
        <authorList>
            <person name="van Dam P."/>
            <person name="Fokkens L."/>
            <person name="Schmidt S.M."/>
            <person name="Linmans J.H."/>
            <person name="Kistler H.C."/>
            <person name="Ma L.J."/>
            <person name="Rep M."/>
        </authorList>
    </citation>
    <scope>NUCLEOTIDE SEQUENCE [LARGE SCALE GENOMIC DNA]</scope>
    <source>
        <strain evidence="5 6">Forc016</strain>
    </source>
</reference>
<accession>A0A2H3GMJ8</accession>